<sequence>MLATIYRMTGKTYLYSFFAFFICLFSIRTYSQQIPKREFRGVWVATIGNIDWPSVRAGNNVAQQKQEFIDLLDQHRSAGLNAIILQVRPAADAFYGKGREPWSRYLTGKQGLAPSPFYDPLEFAIEEAHKRGMELHAWFNPYRASTTLNPAHFSEDHITKRHPEWFFTYAGKKLFNPGLPDVRKYIIDVIMDVVKNYDVDGIHFDDYFYPYPDSRNTSVPDQLTFAQYNNGIENIEDWRRNNVNMLVRDLGIAIKRIKPYVKYGISPCGVWDNKENNSIGSETRGLSAYRELYADGVKWMQEGWIDYINPQIYFPFKNRAAAYEVLVSWWQRHTYGRHFYVGHGAYRVTENKTGWTDKSQIPRQVRHLREEHDVEGSIYFSSKSLMDNLAGLQDSMRNDLYRSPALPPTMPWLDSIPPNAPFGLLVKSSANGKMNTLFWQKPDVASDGQSAYGYVVYRFVVGEHINIKDPSKIIFITYDADKLQYTDDDIKQNQRYKYVVTAIDRLKNESRPSDSREEDEES</sequence>
<reference evidence="4 5" key="1">
    <citation type="submission" date="2018-09" db="EMBL/GenBank/DDBJ databases">
        <title>Genomic Encyclopedia of Type Strains, Phase III (KMG-III): the genomes of soil and plant-associated and newly described type strains.</title>
        <authorList>
            <person name="Whitman W."/>
        </authorList>
    </citation>
    <scope>NUCLEOTIDE SEQUENCE [LARGE SCALE GENOMIC DNA]</scope>
    <source>
        <strain evidence="4 5">CECT 7938</strain>
    </source>
</reference>
<feature type="transmembrane region" description="Helical" evidence="2">
    <location>
        <begin position="12"/>
        <end position="30"/>
    </location>
</feature>
<comment type="caution">
    <text evidence="4">The sequence shown here is derived from an EMBL/GenBank/DDBJ whole genome shotgun (WGS) entry which is preliminary data.</text>
</comment>
<evidence type="ECO:0000256" key="2">
    <source>
        <dbReference type="SAM" id="Phobius"/>
    </source>
</evidence>
<evidence type="ECO:0000313" key="5">
    <source>
        <dbReference type="Proteomes" id="UP000286246"/>
    </source>
</evidence>
<protein>
    <submittedName>
        <fullName evidence="4">Uncharacterized lipoprotein YddW (UPF0748 family)</fullName>
    </submittedName>
</protein>
<dbReference type="SUPFAM" id="SSF51445">
    <property type="entry name" value="(Trans)glycosidases"/>
    <property type="match status" value="1"/>
</dbReference>
<evidence type="ECO:0000313" key="4">
    <source>
        <dbReference type="EMBL" id="RKE49542.1"/>
    </source>
</evidence>
<dbReference type="InterPro" id="IPR036116">
    <property type="entry name" value="FN3_sf"/>
</dbReference>
<keyword evidence="4" id="KW-0449">Lipoprotein</keyword>
<dbReference type="InterPro" id="IPR003790">
    <property type="entry name" value="GHL10"/>
</dbReference>
<keyword evidence="2" id="KW-0472">Membrane</keyword>
<keyword evidence="1" id="KW-0732">Signal</keyword>
<dbReference type="InterPro" id="IPR013783">
    <property type="entry name" value="Ig-like_fold"/>
</dbReference>
<dbReference type="PANTHER" id="PTHR43405:SF1">
    <property type="entry name" value="GLYCOSYL HYDROLASE DIGH"/>
    <property type="match status" value="1"/>
</dbReference>
<evidence type="ECO:0000259" key="3">
    <source>
        <dbReference type="Pfam" id="PF02638"/>
    </source>
</evidence>
<keyword evidence="5" id="KW-1185">Reference proteome</keyword>
<evidence type="ECO:0000256" key="1">
    <source>
        <dbReference type="ARBA" id="ARBA00022729"/>
    </source>
</evidence>
<dbReference type="SUPFAM" id="SSF49265">
    <property type="entry name" value="Fibronectin type III"/>
    <property type="match status" value="1"/>
</dbReference>
<dbReference type="PANTHER" id="PTHR43405">
    <property type="entry name" value="GLYCOSYL HYDROLASE DIGH"/>
    <property type="match status" value="1"/>
</dbReference>
<gene>
    <name evidence="4" type="ORF">DFQ12_3661</name>
</gene>
<dbReference type="Gene3D" id="3.20.20.80">
    <property type="entry name" value="Glycosidases"/>
    <property type="match status" value="1"/>
</dbReference>
<keyword evidence="2" id="KW-0812">Transmembrane</keyword>
<accession>A0A420AYI2</accession>
<dbReference type="InterPro" id="IPR052177">
    <property type="entry name" value="Divisome_Glycosyl_Hydrolase"/>
</dbReference>
<proteinExistence type="predicted"/>
<organism evidence="4 5">
    <name type="scientific">Sphingobacterium detergens</name>
    <dbReference type="NCBI Taxonomy" id="1145106"/>
    <lineage>
        <taxon>Bacteria</taxon>
        <taxon>Pseudomonadati</taxon>
        <taxon>Bacteroidota</taxon>
        <taxon>Sphingobacteriia</taxon>
        <taxon>Sphingobacteriales</taxon>
        <taxon>Sphingobacteriaceae</taxon>
        <taxon>Sphingobacterium</taxon>
    </lineage>
</organism>
<dbReference type="Proteomes" id="UP000286246">
    <property type="component" value="Unassembled WGS sequence"/>
</dbReference>
<feature type="domain" description="Glycosyl hydrolase-like 10" evidence="3">
    <location>
        <begin position="38"/>
        <end position="350"/>
    </location>
</feature>
<dbReference type="EMBL" id="RAPY01000003">
    <property type="protein sequence ID" value="RKE49542.1"/>
    <property type="molecule type" value="Genomic_DNA"/>
</dbReference>
<dbReference type="InterPro" id="IPR017853">
    <property type="entry name" value="GH"/>
</dbReference>
<name>A0A420AYI2_SPHD1</name>
<dbReference type="AlphaFoldDB" id="A0A420AYI2"/>
<dbReference type="Pfam" id="PF02638">
    <property type="entry name" value="GHL10"/>
    <property type="match status" value="1"/>
</dbReference>
<keyword evidence="2" id="KW-1133">Transmembrane helix</keyword>
<dbReference type="Gene3D" id="2.60.40.10">
    <property type="entry name" value="Immunoglobulins"/>
    <property type="match status" value="1"/>
</dbReference>